<dbReference type="eggNOG" id="ENOG502QUSI">
    <property type="taxonomic scope" value="Eukaryota"/>
</dbReference>
<dbReference type="Pfam" id="PF02458">
    <property type="entry name" value="Transferase"/>
    <property type="match status" value="1"/>
</dbReference>
<dbReference type="InterPro" id="IPR050898">
    <property type="entry name" value="Plant_acyltransferase"/>
</dbReference>
<reference evidence="3" key="2">
    <citation type="submission" date="2013-04" db="UniProtKB">
        <authorList>
            <consortium name="EnsemblPlants"/>
        </authorList>
    </citation>
    <scope>IDENTIFICATION</scope>
</reference>
<dbReference type="PANTHER" id="PTHR31147">
    <property type="entry name" value="ACYL TRANSFERASE 4"/>
    <property type="match status" value="1"/>
</dbReference>
<dbReference type="OMA" id="HALSNEW"/>
<comment type="similarity">
    <text evidence="1">Belongs to the plant acyltransferase family.</text>
</comment>
<protein>
    <submittedName>
        <fullName evidence="3">Uncharacterized protein</fullName>
    </submittedName>
</protein>
<dbReference type="STRING" id="4533.J3MJQ3"/>
<keyword evidence="4" id="KW-1185">Reference proteome</keyword>
<dbReference type="InterPro" id="IPR023213">
    <property type="entry name" value="CAT-like_dom_sf"/>
</dbReference>
<dbReference type="Proteomes" id="UP000006038">
    <property type="component" value="Chromosome 7"/>
</dbReference>
<sequence length="251" mass="27377">MALSFPVRRRAPELIAPAAPTPRETKRLSDLDDSESLRWQVPNVFVYRAGPGRADPVDAIRRALAAALVPYYPFAGRLREVEDRKLVVDCTGEGVLFIEADADVLVADLEAAGLRAPFPCMDQLLFDVEGSAGALGTPLLLIQVTRLLCGGFVLGIRLNHVMCDASGIVQFMDAVADLARGGRELAVSPAWCRELLDARKPPKPEFRLPENDDVAPEVALGDMLMRTFSFSPADVAALEVLNMYNGLPRDY</sequence>
<dbReference type="PANTHER" id="PTHR31147:SF66">
    <property type="entry name" value="OS05G0315700 PROTEIN"/>
    <property type="match status" value="1"/>
</dbReference>
<evidence type="ECO:0000256" key="2">
    <source>
        <dbReference type="ARBA" id="ARBA00022679"/>
    </source>
</evidence>
<dbReference type="Gramene" id="OB07G16350.1">
    <property type="protein sequence ID" value="OB07G16350.1"/>
    <property type="gene ID" value="OB07G16350"/>
</dbReference>
<dbReference type="AlphaFoldDB" id="J3MJQ3"/>
<dbReference type="GO" id="GO:0050734">
    <property type="term" value="F:hydroxycinnamoyltransferase activity"/>
    <property type="evidence" value="ECO:0007669"/>
    <property type="project" value="UniProtKB-ARBA"/>
</dbReference>
<accession>J3MJQ3</accession>
<name>J3MJQ3_ORYBR</name>
<evidence type="ECO:0000313" key="4">
    <source>
        <dbReference type="Proteomes" id="UP000006038"/>
    </source>
</evidence>
<dbReference type="EnsemblPlants" id="OB07G16350.1">
    <property type="protein sequence ID" value="OB07G16350.1"/>
    <property type="gene ID" value="OB07G16350"/>
</dbReference>
<dbReference type="HOGENOM" id="CLU_014546_2_1_1"/>
<evidence type="ECO:0000256" key="1">
    <source>
        <dbReference type="ARBA" id="ARBA00009861"/>
    </source>
</evidence>
<organism evidence="3">
    <name type="scientific">Oryza brachyantha</name>
    <name type="common">malo sina</name>
    <dbReference type="NCBI Taxonomy" id="4533"/>
    <lineage>
        <taxon>Eukaryota</taxon>
        <taxon>Viridiplantae</taxon>
        <taxon>Streptophyta</taxon>
        <taxon>Embryophyta</taxon>
        <taxon>Tracheophyta</taxon>
        <taxon>Spermatophyta</taxon>
        <taxon>Magnoliopsida</taxon>
        <taxon>Liliopsida</taxon>
        <taxon>Poales</taxon>
        <taxon>Poaceae</taxon>
        <taxon>BOP clade</taxon>
        <taxon>Oryzoideae</taxon>
        <taxon>Oryzeae</taxon>
        <taxon>Oryzinae</taxon>
        <taxon>Oryza</taxon>
    </lineage>
</organism>
<dbReference type="Gene3D" id="3.30.559.10">
    <property type="entry name" value="Chloramphenicol acetyltransferase-like domain"/>
    <property type="match status" value="1"/>
</dbReference>
<keyword evidence="2" id="KW-0808">Transferase</keyword>
<evidence type="ECO:0000313" key="3">
    <source>
        <dbReference type="EnsemblPlants" id="OB07G16350.1"/>
    </source>
</evidence>
<reference evidence="3" key="1">
    <citation type="journal article" date="2013" name="Nat. Commun.">
        <title>Whole-genome sequencing of Oryza brachyantha reveals mechanisms underlying Oryza genome evolution.</title>
        <authorList>
            <person name="Chen J."/>
            <person name="Huang Q."/>
            <person name="Gao D."/>
            <person name="Wang J."/>
            <person name="Lang Y."/>
            <person name="Liu T."/>
            <person name="Li B."/>
            <person name="Bai Z."/>
            <person name="Luis Goicoechea J."/>
            <person name="Liang C."/>
            <person name="Chen C."/>
            <person name="Zhang W."/>
            <person name="Sun S."/>
            <person name="Liao Y."/>
            <person name="Zhang X."/>
            <person name="Yang L."/>
            <person name="Song C."/>
            <person name="Wang M."/>
            <person name="Shi J."/>
            <person name="Liu G."/>
            <person name="Liu J."/>
            <person name="Zhou H."/>
            <person name="Zhou W."/>
            <person name="Yu Q."/>
            <person name="An N."/>
            <person name="Chen Y."/>
            <person name="Cai Q."/>
            <person name="Wang B."/>
            <person name="Liu B."/>
            <person name="Min J."/>
            <person name="Huang Y."/>
            <person name="Wu H."/>
            <person name="Li Z."/>
            <person name="Zhang Y."/>
            <person name="Yin Y."/>
            <person name="Song W."/>
            <person name="Jiang J."/>
            <person name="Jackson S.A."/>
            <person name="Wing R.A."/>
            <person name="Wang J."/>
            <person name="Chen M."/>
        </authorList>
    </citation>
    <scope>NUCLEOTIDE SEQUENCE [LARGE SCALE GENOMIC DNA]</scope>
    <source>
        <strain evidence="3">cv. IRGC 101232</strain>
    </source>
</reference>
<proteinExistence type="inferred from homology"/>